<organism evidence="2 3">
    <name type="scientific">Arthrobotrys conoides</name>
    <dbReference type="NCBI Taxonomy" id="74498"/>
    <lineage>
        <taxon>Eukaryota</taxon>
        <taxon>Fungi</taxon>
        <taxon>Dikarya</taxon>
        <taxon>Ascomycota</taxon>
        <taxon>Pezizomycotina</taxon>
        <taxon>Orbiliomycetes</taxon>
        <taxon>Orbiliales</taxon>
        <taxon>Orbiliaceae</taxon>
        <taxon>Arthrobotrys</taxon>
    </lineage>
</organism>
<name>A0AAN8NDX1_9PEZI</name>
<dbReference type="AlphaFoldDB" id="A0AAN8NDX1"/>
<reference evidence="2 3" key="1">
    <citation type="submission" date="2019-10" db="EMBL/GenBank/DDBJ databases">
        <authorList>
            <person name="Palmer J.M."/>
        </authorList>
    </citation>
    <scope>NUCLEOTIDE SEQUENCE [LARGE SCALE GENOMIC DNA]</scope>
    <source>
        <strain evidence="2 3">TWF506</strain>
    </source>
</reference>
<gene>
    <name evidence="2" type="ORF">TWF506_005280</name>
</gene>
<feature type="compositionally biased region" description="Acidic residues" evidence="1">
    <location>
        <begin position="68"/>
        <end position="79"/>
    </location>
</feature>
<feature type="region of interest" description="Disordered" evidence="1">
    <location>
        <begin position="68"/>
        <end position="107"/>
    </location>
</feature>
<protein>
    <submittedName>
        <fullName evidence="2">Uncharacterized protein</fullName>
    </submittedName>
</protein>
<evidence type="ECO:0000256" key="1">
    <source>
        <dbReference type="SAM" id="MobiDB-lite"/>
    </source>
</evidence>
<accession>A0AAN8NDX1</accession>
<evidence type="ECO:0000313" key="3">
    <source>
        <dbReference type="Proteomes" id="UP001307849"/>
    </source>
</evidence>
<dbReference type="EMBL" id="JAVHJM010000002">
    <property type="protein sequence ID" value="KAK6518119.1"/>
    <property type="molecule type" value="Genomic_DNA"/>
</dbReference>
<evidence type="ECO:0000313" key="2">
    <source>
        <dbReference type="EMBL" id="KAK6518119.1"/>
    </source>
</evidence>
<dbReference type="Proteomes" id="UP001307849">
    <property type="component" value="Unassembled WGS sequence"/>
</dbReference>
<comment type="caution">
    <text evidence="2">The sequence shown here is derived from an EMBL/GenBank/DDBJ whole genome shotgun (WGS) entry which is preliminary data.</text>
</comment>
<proteinExistence type="predicted"/>
<sequence>MRKCNEKEFEGEIQLLHLFDKFIEASPGALILSPADLMGEDHPASLSQMGGPSNRAHKDISLETQFEQDDDEVYQDGDIESPISGKNAFEPMSTEKPPASIADGNELSEDSAFEPIFPSPLVYWKLGMIPESILNHEARGATGTEARF</sequence>
<keyword evidence="3" id="KW-1185">Reference proteome</keyword>